<reference evidence="1" key="1">
    <citation type="submission" date="2010-10" db="EMBL/GenBank/DDBJ databases">
        <title>Complete sequence of chromosome of Geobacillus sp. Y4.1MC1.</title>
        <authorList>
            <consortium name="US DOE Joint Genome Institute"/>
            <person name="Lucas S."/>
            <person name="Copeland A."/>
            <person name="Lapidus A."/>
            <person name="Cheng J.-F."/>
            <person name="Bruce D."/>
            <person name="Goodwin L."/>
            <person name="Pitluck S."/>
            <person name="Chertkov O."/>
            <person name="Zhang X."/>
            <person name="Detter J.C."/>
            <person name="Han C."/>
            <person name="Tapia R."/>
            <person name="Land M."/>
            <person name="Hauser L."/>
            <person name="Jeffries C."/>
            <person name="Kyrpides N."/>
            <person name="Ivanova N."/>
            <person name="Ovchinnikova G."/>
            <person name="Brumm P."/>
            <person name="Mead D."/>
            <person name="Woyke T."/>
        </authorList>
    </citation>
    <scope>NUCLEOTIDE SEQUENCE [LARGE SCALE GENOMIC DNA]</scope>
    <source>
        <strain evidence="1">Y4.1MC1</strain>
    </source>
</reference>
<dbReference type="InterPro" id="IPR000408">
    <property type="entry name" value="Reg_chr_condens"/>
</dbReference>
<dbReference type="PROSITE" id="PS50012">
    <property type="entry name" value="RCC1_3"/>
    <property type="match status" value="1"/>
</dbReference>
<dbReference type="KEGG" id="gmc:GY4MC1_3272"/>
<sequence>MVKTGYVHNLVLKKDGTVWAQGQNNEGQLGIGIKGRDNPDKFIIKNPIQIKKLTNIISLDTRDGHTIALRKDGTLWVWGGKNSSGELGFGSDGSDRYN</sequence>
<dbReference type="InterPro" id="IPR051553">
    <property type="entry name" value="Ran_GTPase-activating"/>
</dbReference>
<dbReference type="SUPFAM" id="SSF50985">
    <property type="entry name" value="RCC1/BLIP-II"/>
    <property type="match status" value="1"/>
</dbReference>
<dbReference type="AlphaFoldDB" id="A0A7U4DME0"/>
<dbReference type="EMBL" id="CP002293">
    <property type="protein sequence ID" value="ADP75943.1"/>
    <property type="molecule type" value="Genomic_DNA"/>
</dbReference>
<protein>
    <submittedName>
        <fullName evidence="1">Regulator of chromosome condensation RCC1</fullName>
    </submittedName>
</protein>
<gene>
    <name evidence="1" type="ORF">GY4MC1_3272</name>
</gene>
<accession>A0A7U4DME0</accession>
<proteinExistence type="predicted"/>
<dbReference type="GO" id="GO:0005737">
    <property type="term" value="C:cytoplasm"/>
    <property type="evidence" value="ECO:0007669"/>
    <property type="project" value="TreeGrafter"/>
</dbReference>
<dbReference type="Gene3D" id="2.130.10.30">
    <property type="entry name" value="Regulator of chromosome condensation 1/beta-lactamase-inhibitor protein II"/>
    <property type="match status" value="1"/>
</dbReference>
<evidence type="ECO:0000313" key="1">
    <source>
        <dbReference type="EMBL" id="ADP75943.1"/>
    </source>
</evidence>
<dbReference type="PANTHER" id="PTHR45982">
    <property type="entry name" value="REGULATOR OF CHROMOSOME CONDENSATION"/>
    <property type="match status" value="1"/>
</dbReference>
<dbReference type="InterPro" id="IPR009091">
    <property type="entry name" value="RCC1/BLIP-II"/>
</dbReference>
<organism evidence="1">
    <name type="scientific">Geobacillus sp. (strain Y4.1MC1)</name>
    <dbReference type="NCBI Taxonomy" id="581103"/>
    <lineage>
        <taxon>Bacteria</taxon>
        <taxon>Bacillati</taxon>
        <taxon>Bacillota</taxon>
        <taxon>Bacilli</taxon>
        <taxon>Bacillales</taxon>
        <taxon>Anoxybacillaceae</taxon>
        <taxon>Geobacillus</taxon>
    </lineage>
</organism>
<dbReference type="Pfam" id="PF00415">
    <property type="entry name" value="RCC1"/>
    <property type="match status" value="1"/>
</dbReference>
<dbReference type="GO" id="GO:0005085">
    <property type="term" value="F:guanyl-nucleotide exchange factor activity"/>
    <property type="evidence" value="ECO:0007669"/>
    <property type="project" value="TreeGrafter"/>
</dbReference>
<dbReference type="PANTHER" id="PTHR45982:SF1">
    <property type="entry name" value="REGULATOR OF CHROMOSOME CONDENSATION"/>
    <property type="match status" value="1"/>
</dbReference>
<name>A0A7U4DME0_GEOS0</name>